<name>A0A101S3T8_9ACTN</name>
<accession>A0A101S3T8</accession>
<comment type="caution">
    <text evidence="1">The sequence shown here is derived from an EMBL/GenBank/DDBJ whole genome shotgun (WGS) entry which is preliminary data.</text>
</comment>
<evidence type="ECO:0000313" key="2">
    <source>
        <dbReference type="Proteomes" id="UP000054375"/>
    </source>
</evidence>
<dbReference type="RefSeq" id="WP_062237973.1">
    <property type="nucleotide sequence ID" value="NZ_JBPJFL010000001.1"/>
</dbReference>
<sequence length="220" mass="24601">MTALQPWPGRYTDRHGTEEVVFETDGRESIRTTVRGVRFEGATMDALGAVSGDPPGSEFTCADGKLFACLLEWAQPVRVEVAGQGEQIATLHCALRLDDPTDHKELTATLRLDGHEFRSTQADFENALRELARSLPHPVRLKSCISCAWSDYHPCGHGIMSDLACFRGAKDRYLLVEGKSGPHNIFDVWDHRTGFVQETWLCEQFEHRGDHQGYRGSFPG</sequence>
<dbReference type="Pfam" id="PF19822">
    <property type="entry name" value="DUF6304"/>
    <property type="match status" value="1"/>
</dbReference>
<keyword evidence="2" id="KW-1185">Reference proteome</keyword>
<dbReference type="Proteomes" id="UP000054375">
    <property type="component" value="Unassembled WGS sequence"/>
</dbReference>
<organism evidence="1 2">
    <name type="scientific">Streptomyces griseorubiginosus</name>
    <dbReference type="NCBI Taxonomy" id="67304"/>
    <lineage>
        <taxon>Bacteria</taxon>
        <taxon>Bacillati</taxon>
        <taxon>Actinomycetota</taxon>
        <taxon>Actinomycetes</taxon>
        <taxon>Kitasatosporales</taxon>
        <taxon>Streptomycetaceae</taxon>
        <taxon>Streptomyces</taxon>
    </lineage>
</organism>
<dbReference type="EMBL" id="LMWV01000014">
    <property type="protein sequence ID" value="KUN66728.1"/>
    <property type="molecule type" value="Genomic_DNA"/>
</dbReference>
<dbReference type="AlphaFoldDB" id="A0A101S3T8"/>
<dbReference type="InterPro" id="IPR046271">
    <property type="entry name" value="DUF6304"/>
</dbReference>
<reference evidence="1 2" key="1">
    <citation type="submission" date="2015-10" db="EMBL/GenBank/DDBJ databases">
        <title>Draft genome sequence of Streptomyces griseorubiginosus DSM 40469, type strain for the species Streptomyces griseorubiginosus.</title>
        <authorList>
            <person name="Ruckert C."/>
            <person name="Winkler A."/>
            <person name="Kalinowski J."/>
            <person name="Kampfer P."/>
            <person name="Glaeser S."/>
        </authorList>
    </citation>
    <scope>NUCLEOTIDE SEQUENCE [LARGE SCALE GENOMIC DNA]</scope>
    <source>
        <strain evidence="1 2">DSM 40469</strain>
    </source>
</reference>
<protein>
    <submittedName>
        <fullName evidence="1">Uncharacterized protein</fullName>
    </submittedName>
</protein>
<evidence type="ECO:0000313" key="1">
    <source>
        <dbReference type="EMBL" id="KUN66728.1"/>
    </source>
</evidence>
<proteinExistence type="predicted"/>
<gene>
    <name evidence="1" type="ORF">AQJ54_16055</name>
</gene>